<evidence type="ECO:0000313" key="2">
    <source>
        <dbReference type="Proteomes" id="UP001597169"/>
    </source>
</evidence>
<dbReference type="InterPro" id="IPR043751">
    <property type="entry name" value="DUF5696"/>
</dbReference>
<reference evidence="2" key="1">
    <citation type="journal article" date="2019" name="Int. J. Syst. Evol. Microbiol.">
        <title>The Global Catalogue of Microorganisms (GCM) 10K type strain sequencing project: providing services to taxonomists for standard genome sequencing and annotation.</title>
        <authorList>
            <consortium name="The Broad Institute Genomics Platform"/>
            <consortium name="The Broad Institute Genome Sequencing Center for Infectious Disease"/>
            <person name="Wu L."/>
            <person name="Ma J."/>
        </authorList>
    </citation>
    <scope>NUCLEOTIDE SEQUENCE [LARGE SCALE GENOMIC DNA]</scope>
    <source>
        <strain evidence="2">CCUG 53519</strain>
    </source>
</reference>
<proteinExistence type="predicted"/>
<dbReference type="EMBL" id="JBHTKX010000001">
    <property type="protein sequence ID" value="MFD1128392.1"/>
    <property type="molecule type" value="Genomic_DNA"/>
</dbReference>
<organism evidence="1 2">
    <name type="scientific">Paenibacillus provencensis</name>
    <dbReference type="NCBI Taxonomy" id="441151"/>
    <lineage>
        <taxon>Bacteria</taxon>
        <taxon>Bacillati</taxon>
        <taxon>Bacillota</taxon>
        <taxon>Bacilli</taxon>
        <taxon>Bacillales</taxon>
        <taxon>Paenibacillaceae</taxon>
        <taxon>Paenibacillus</taxon>
    </lineage>
</organism>
<dbReference type="Proteomes" id="UP001597169">
    <property type="component" value="Unassembled WGS sequence"/>
</dbReference>
<evidence type="ECO:0000313" key="1">
    <source>
        <dbReference type="EMBL" id="MFD1128392.1"/>
    </source>
</evidence>
<keyword evidence="2" id="KW-1185">Reference proteome</keyword>
<sequence>MSSRKWKYTTLLACVLMLVSIICFIILSGRLSGIDPENYVTASADPGAEAFVPLQDSSEGVPGMALAAKNDSLSLYINEETTVIAVKDQRSGDVWYSNPLDVEEDSIATAFEKESISSQVTVSFRNTLGVLDTYTNYKYSISNEQFELQSIADGVRIEYTLGDAELGIDALPKFISKQRLQEKVLSQLDEVTASYVETRYLEQEANPEVVERADTQVERPLVLRKMLAAFEQAGYTPEDLAYDNEENGIGGPGGSADKPKFLIPVEYRLEGNALSVTVPLSQLEESEGHQIQTLDLLSYFGAAKSGQEGYMFVPDGSGSLIHFDNGKVKEPQYVQPVYGPDPNDNSRTRAQIAESARLPVFGLKSGDRAFFAVIDGGDGNASVAADISGKQNSFNHVFSRYAVRGDDELELYTGSKIQEIQLLSDEKYKGDIRVKYHFLSGEDASYSGMAQAYQTMLVEQGVLQPLTEEEQIPFYVDIVGAIDKQQSFLGVPYDATVAMTTFEEAQGIVTEMQAQGISNIQMQYLGWFGAGLEHGLPVKLNTSELGTSRELTALQEQVGSTGGELYPDVAFQQVYDTGSGFRSARDASRFITKEEAELSPYDRSLNRMSLLQDEYYLLSPAKLPDVTAQFMEQFRKKNLTGLALRDLGSTLHSDYRNNSLIFRDTAKAIVEEQIGALAAEYPNLMISGGNAYALQYAQHIVNAPEGSSQFNLTDESVPFYQMVIHGFIDYAGEPVNLSATTDMKQQALRSLELGSAPHFLWTANTSSELKYTRYDYMYSAQYSSWLDEAVILYNEVNQVLNPLRTEKMLNRVVHEPGVVEVMYSNGTTLLINYNEQPVVAHGVSVPAQDYVIGGDRS</sequence>
<dbReference type="Pfam" id="PF18952">
    <property type="entry name" value="DUF5696"/>
    <property type="match status" value="1"/>
</dbReference>
<comment type="caution">
    <text evidence="1">The sequence shown here is derived from an EMBL/GenBank/DDBJ whole genome shotgun (WGS) entry which is preliminary data.</text>
</comment>
<dbReference type="RefSeq" id="WP_251583351.1">
    <property type="nucleotide sequence ID" value="NZ_JBHTKX010000001.1"/>
</dbReference>
<protein>
    <submittedName>
        <fullName evidence="1">DUF5696 domain-containing protein</fullName>
    </submittedName>
</protein>
<gene>
    <name evidence="1" type="ORF">ACFQ3J_09425</name>
</gene>
<name>A0ABW3PS59_9BACL</name>
<accession>A0ABW3PS59</accession>